<comment type="subcellular location">
    <subcellularLocation>
        <location evidence="1">Membrane</location>
        <topology evidence="1">Multi-pass membrane protein</topology>
    </subcellularLocation>
</comment>
<reference evidence="2" key="1">
    <citation type="submission" date="2018-11" db="EMBL/GenBank/DDBJ databases">
        <authorList>
            <consortium name="Pathogen Informatics"/>
        </authorList>
    </citation>
    <scope>NUCLEOTIDE SEQUENCE</scope>
</reference>
<protein>
    <recommendedName>
        <fullName evidence="1">Pecanex-like protein</fullName>
    </recommendedName>
</protein>
<dbReference type="EMBL" id="CAAALY010248333">
    <property type="protein sequence ID" value="VEL34759.1"/>
    <property type="molecule type" value="Genomic_DNA"/>
</dbReference>
<accession>A0A448XEK8</accession>
<dbReference type="OrthoDB" id="10037631at2759"/>
<evidence type="ECO:0000313" key="2">
    <source>
        <dbReference type="EMBL" id="VEL34759.1"/>
    </source>
</evidence>
<dbReference type="GO" id="GO:0016020">
    <property type="term" value="C:membrane"/>
    <property type="evidence" value="ECO:0007669"/>
    <property type="project" value="UniProtKB-SubCell"/>
</dbReference>
<sequence length="231" mass="24673">MQPLVQANLVISQNEATLEASTWASSKSSDSGLASTFAVDSLMAPMLTSPSPLYSQASSSSFTLTTSTYDLSLGPTSTLSYLSSPSSLMQTSKKSSGMGAGGTLAAFVVDSGGLPASLAEETRVPFDFELPAIVRQRRDSQHRLNEQACWATDLKRLAEDQSHLTIYGFRLSVKRLACITRLLTGGLLLSFPLVFVAGLMPQLNTFLTYLLEQLDIHVFGGSGQFGSSLCL</sequence>
<proteinExistence type="inferred from homology"/>
<evidence type="ECO:0000256" key="1">
    <source>
        <dbReference type="RuleBase" id="RU367089"/>
    </source>
</evidence>
<keyword evidence="1" id="KW-0812">Transmembrane</keyword>
<evidence type="ECO:0000313" key="3">
    <source>
        <dbReference type="Proteomes" id="UP000784294"/>
    </source>
</evidence>
<organism evidence="2 3">
    <name type="scientific">Protopolystoma xenopodis</name>
    <dbReference type="NCBI Taxonomy" id="117903"/>
    <lineage>
        <taxon>Eukaryota</taxon>
        <taxon>Metazoa</taxon>
        <taxon>Spiralia</taxon>
        <taxon>Lophotrochozoa</taxon>
        <taxon>Platyhelminthes</taxon>
        <taxon>Monogenea</taxon>
        <taxon>Polyopisthocotylea</taxon>
        <taxon>Polystomatidea</taxon>
        <taxon>Polystomatidae</taxon>
        <taxon>Protopolystoma</taxon>
    </lineage>
</organism>
<name>A0A448XEK8_9PLAT</name>
<comment type="similarity">
    <text evidence="1">Belongs to the pecanex family.</text>
</comment>
<keyword evidence="1" id="KW-0472">Membrane</keyword>
<feature type="transmembrane region" description="Helical" evidence="1">
    <location>
        <begin position="179"/>
        <end position="200"/>
    </location>
</feature>
<keyword evidence="1" id="KW-1133">Transmembrane helix</keyword>
<keyword evidence="3" id="KW-1185">Reference proteome</keyword>
<comment type="caution">
    <text evidence="2">The sequence shown here is derived from an EMBL/GenBank/DDBJ whole genome shotgun (WGS) entry which is preliminary data.</text>
</comment>
<comment type="caution">
    <text evidence="1">Lacks conserved residue(s) required for the propagation of feature annotation.</text>
</comment>
<dbReference type="InterPro" id="IPR039797">
    <property type="entry name" value="Pecanex"/>
</dbReference>
<dbReference type="AlphaFoldDB" id="A0A448XEK8"/>
<dbReference type="PANTHER" id="PTHR12372:SF7">
    <property type="entry name" value="PROTEIN PECANEX"/>
    <property type="match status" value="1"/>
</dbReference>
<gene>
    <name evidence="2" type="ORF">PXEA_LOCUS28199</name>
</gene>
<dbReference type="Proteomes" id="UP000784294">
    <property type="component" value="Unassembled WGS sequence"/>
</dbReference>
<dbReference type="PANTHER" id="PTHR12372">
    <property type="entry name" value="PECANEX"/>
    <property type="match status" value="1"/>
</dbReference>